<evidence type="ECO:0000313" key="1">
    <source>
        <dbReference type="EMBL" id="ESP87933.1"/>
    </source>
</evidence>
<reference evidence="1 2" key="1">
    <citation type="journal article" date="2013" name="Genome Announc.">
        <title>Draft Genome Sequence of 'Candidatus Halobonum tyrrellensis' Strain G22, Isolated from the Hypersaline Waters of Lake Tyrrell, Australia.</title>
        <authorList>
            <person name="Ugalde J.A."/>
            <person name="Narasingarao P."/>
            <person name="Kuo S."/>
            <person name="Podell S."/>
            <person name="Allen E.E."/>
        </authorList>
    </citation>
    <scope>NUCLEOTIDE SEQUENCE [LARGE SCALE GENOMIC DNA]</scope>
    <source>
        <strain evidence="1 2">G22</strain>
    </source>
</reference>
<organism evidence="1 2">
    <name type="scientific">Candidatus Halobonum tyrrellensis G22</name>
    <dbReference type="NCBI Taxonomy" id="1324957"/>
    <lineage>
        <taxon>Archaea</taxon>
        <taxon>Methanobacteriati</taxon>
        <taxon>Methanobacteriota</taxon>
        <taxon>Stenosarchaea group</taxon>
        <taxon>Halobacteria</taxon>
        <taxon>Halobacteriales</taxon>
        <taxon>Haloferacaceae</taxon>
        <taxon>Candidatus Halobonum</taxon>
    </lineage>
</organism>
<accession>V4HCZ5</accession>
<keyword evidence="2" id="KW-1185">Reference proteome</keyword>
<protein>
    <submittedName>
        <fullName evidence="1">Uncharacterized protein</fullName>
    </submittedName>
</protein>
<dbReference type="RefSeq" id="WP_023394874.1">
    <property type="nucleotide sequence ID" value="NZ_ASGZ01000037.1"/>
</dbReference>
<dbReference type="STRING" id="1324957.K933_11471"/>
<evidence type="ECO:0000313" key="2">
    <source>
        <dbReference type="Proteomes" id="UP000017840"/>
    </source>
</evidence>
<dbReference type="AlphaFoldDB" id="V4HCZ5"/>
<proteinExistence type="predicted"/>
<comment type="caution">
    <text evidence="1">The sequence shown here is derived from an EMBL/GenBank/DDBJ whole genome shotgun (WGS) entry which is preliminary data.</text>
</comment>
<dbReference type="Proteomes" id="UP000017840">
    <property type="component" value="Unassembled WGS sequence"/>
</dbReference>
<gene>
    <name evidence="1" type="ORF">K933_11471</name>
</gene>
<dbReference type="EMBL" id="ASGZ01000037">
    <property type="protein sequence ID" value="ESP87933.1"/>
    <property type="molecule type" value="Genomic_DNA"/>
</dbReference>
<sequence length="109" mass="11841">MTREQTGADAVEGNVLVSEWEPGEDPWRGRRARERLVSREDVTGWVAVRRAGDRPDVPVRGFAQLAREMGIGRLAVVAPDADEGAVASFPGVEIQRTATVDDAVSWAGR</sequence>
<name>V4HCZ5_9EURY</name>